<dbReference type="InterPro" id="IPR012340">
    <property type="entry name" value="NA-bd_OB-fold"/>
</dbReference>
<dbReference type="Proteomes" id="UP000824998">
    <property type="component" value="Unassembled WGS sequence"/>
</dbReference>
<evidence type="ECO:0000256" key="1">
    <source>
        <dbReference type="ARBA" id="ARBA00022598"/>
    </source>
</evidence>
<evidence type="ECO:0000256" key="3">
    <source>
        <dbReference type="ARBA" id="ARBA00022840"/>
    </source>
</evidence>
<evidence type="ECO:0000256" key="4">
    <source>
        <dbReference type="ARBA" id="ARBA00023146"/>
    </source>
</evidence>
<dbReference type="GO" id="GO:0004824">
    <property type="term" value="F:lysine-tRNA ligase activity"/>
    <property type="evidence" value="ECO:0007669"/>
    <property type="project" value="InterPro"/>
</dbReference>
<dbReference type="PRINTS" id="PR00982">
    <property type="entry name" value="TRNASYNTHLYS"/>
</dbReference>
<dbReference type="GO" id="GO:0005524">
    <property type="term" value="F:ATP binding"/>
    <property type="evidence" value="ECO:0007669"/>
    <property type="project" value="UniProtKB-KW"/>
</dbReference>
<dbReference type="AlphaFoldDB" id="A0A9P7YKG7"/>
<dbReference type="EMBL" id="MU251432">
    <property type="protein sequence ID" value="KAG9235433.1"/>
    <property type="molecule type" value="Genomic_DNA"/>
</dbReference>
<dbReference type="SUPFAM" id="SSF50249">
    <property type="entry name" value="Nucleic acid-binding proteins"/>
    <property type="match status" value="1"/>
</dbReference>
<dbReference type="CDD" id="cd04322">
    <property type="entry name" value="LysRS_N"/>
    <property type="match status" value="1"/>
</dbReference>
<dbReference type="GO" id="GO:0000049">
    <property type="term" value="F:tRNA binding"/>
    <property type="evidence" value="ECO:0007669"/>
    <property type="project" value="TreeGrafter"/>
</dbReference>
<evidence type="ECO:0000256" key="2">
    <source>
        <dbReference type="ARBA" id="ARBA00022741"/>
    </source>
</evidence>
<dbReference type="PANTHER" id="PTHR42918">
    <property type="entry name" value="LYSYL-TRNA SYNTHETASE"/>
    <property type="match status" value="1"/>
</dbReference>
<dbReference type="GO" id="GO:0005739">
    <property type="term" value="C:mitochondrion"/>
    <property type="evidence" value="ECO:0007669"/>
    <property type="project" value="TreeGrafter"/>
</dbReference>
<evidence type="ECO:0000256" key="5">
    <source>
        <dbReference type="ARBA" id="ARBA00030563"/>
    </source>
</evidence>
<dbReference type="SUPFAM" id="SSF55681">
    <property type="entry name" value="Class II aaRS and biotin synthetases"/>
    <property type="match status" value="1"/>
</dbReference>
<dbReference type="FunFam" id="3.30.930.10:FF:000094">
    <property type="entry name" value="Lysine--tRNA ligase, mitochondrial"/>
    <property type="match status" value="1"/>
</dbReference>
<dbReference type="PANTHER" id="PTHR42918:SF5">
    <property type="entry name" value="LYSINE--TRNA LIGASE, MITOCHONDRIAL"/>
    <property type="match status" value="1"/>
</dbReference>
<dbReference type="InterPro" id="IPR044136">
    <property type="entry name" value="Lys-tRNA-ligase_II_N"/>
</dbReference>
<dbReference type="Gene3D" id="3.30.930.10">
    <property type="entry name" value="Bira Bifunctional Protein, Domain 2"/>
    <property type="match status" value="1"/>
</dbReference>
<keyword evidence="3" id="KW-0067">ATP-binding</keyword>
<keyword evidence="1" id="KW-0436">Ligase</keyword>
<gene>
    <name evidence="8" type="ORF">BJ875DRAFT_374320</name>
</gene>
<dbReference type="InterPro" id="IPR018149">
    <property type="entry name" value="Lys-tRNA-synth_II_C"/>
</dbReference>
<dbReference type="InterPro" id="IPR006195">
    <property type="entry name" value="aa-tRNA-synth_II"/>
</dbReference>
<dbReference type="InterPro" id="IPR004364">
    <property type="entry name" value="Aa-tRNA-synt_II"/>
</dbReference>
<dbReference type="GO" id="GO:0070154">
    <property type="term" value="P:mitochondrial lysyl-tRNA aminoacylation"/>
    <property type="evidence" value="ECO:0007669"/>
    <property type="project" value="TreeGrafter"/>
</dbReference>
<sequence>MNTLSGLRFLRPYLSKDLPAAARSAYIHFNRKETKLGKHLFFDEDVRNRVARALTPSGTKNDSEKRIERLKNAEFLEWPRVENQLHVLPAAEELISLQTQLSFAVCPKMEGSSLMAHMLTGRVRRKRVAGNNLQFIDIIQDGTLVQGVCESSMMELAGIPNEYYRNLVENIRKGDIISVKGRPYLAKSGVLSIRCIELPVILSPCLHVPPESEDFKDPEARIRQRHVDLLVNIEPAQLVRSRSHIIQSMRSFLLDDKFLEVQTPIISDAAGGAVARPFTTIATEFPQKPLQLRIAPELWLKRMVIGGFSRVFEIGPVFRNEGIDKTHNPEFTTCEFYKAFSSLTDLTIMTENMITTIAKKIEELRPTELDLLPEVPKDLYTAPFARIEFVPAVEKGLEEQLPDLNAEDATDRLVSLFERKSLPIPASPTLPRLLDKLSSIYIEPQCAKPTFIMHHPTCLAPLAKSFYDDKAKQYVSARAELFIGEHEIANMYEEENSPFDQREKMKKQLAWRDDENDAHVDESYISALEWGLPPTGGWGCGIDRLVMLLTGKTRISDVLPFGNLRNVVNLGSPAPRTGGPTKMVEAEPVESEKVGEV</sequence>
<dbReference type="Pfam" id="PF00152">
    <property type="entry name" value="tRNA-synt_2"/>
    <property type="match status" value="1"/>
</dbReference>
<feature type="region of interest" description="Disordered" evidence="6">
    <location>
        <begin position="570"/>
        <end position="597"/>
    </location>
</feature>
<name>A0A9P7YKG7_9HELO</name>
<keyword evidence="4" id="KW-0030">Aminoacyl-tRNA synthetase</keyword>
<accession>A0A9P7YKG7</accession>
<proteinExistence type="predicted"/>
<organism evidence="8 9">
    <name type="scientific">Amylocarpus encephaloides</name>
    <dbReference type="NCBI Taxonomy" id="45428"/>
    <lineage>
        <taxon>Eukaryota</taxon>
        <taxon>Fungi</taxon>
        <taxon>Dikarya</taxon>
        <taxon>Ascomycota</taxon>
        <taxon>Pezizomycotina</taxon>
        <taxon>Leotiomycetes</taxon>
        <taxon>Helotiales</taxon>
        <taxon>Helotiales incertae sedis</taxon>
        <taxon>Amylocarpus</taxon>
    </lineage>
</organism>
<reference evidence="8" key="1">
    <citation type="journal article" date="2021" name="IMA Fungus">
        <title>Genomic characterization of three marine fungi, including Emericellopsis atlantica sp. nov. with signatures of a generalist lifestyle and marine biomass degradation.</title>
        <authorList>
            <person name="Hagestad O.C."/>
            <person name="Hou L."/>
            <person name="Andersen J.H."/>
            <person name="Hansen E.H."/>
            <person name="Altermark B."/>
            <person name="Li C."/>
            <person name="Kuhnert E."/>
            <person name="Cox R.J."/>
            <person name="Crous P.W."/>
            <person name="Spatafora J.W."/>
            <person name="Lail K."/>
            <person name="Amirebrahimi M."/>
            <person name="Lipzen A."/>
            <person name="Pangilinan J."/>
            <person name="Andreopoulos W."/>
            <person name="Hayes R.D."/>
            <person name="Ng V."/>
            <person name="Grigoriev I.V."/>
            <person name="Jackson S.A."/>
            <person name="Sutton T.D.S."/>
            <person name="Dobson A.D.W."/>
            <person name="Rama T."/>
        </authorList>
    </citation>
    <scope>NUCLEOTIDE SEQUENCE</scope>
    <source>
        <strain evidence="8">TRa018bII</strain>
    </source>
</reference>
<keyword evidence="9" id="KW-1185">Reference proteome</keyword>
<evidence type="ECO:0000259" key="7">
    <source>
        <dbReference type="PROSITE" id="PS50862"/>
    </source>
</evidence>
<evidence type="ECO:0000256" key="6">
    <source>
        <dbReference type="SAM" id="MobiDB-lite"/>
    </source>
</evidence>
<dbReference type="OrthoDB" id="21243at2759"/>
<evidence type="ECO:0000313" key="9">
    <source>
        <dbReference type="Proteomes" id="UP000824998"/>
    </source>
</evidence>
<comment type="caution">
    <text evidence="8">The sequence shown here is derived from an EMBL/GenBank/DDBJ whole genome shotgun (WGS) entry which is preliminary data.</text>
</comment>
<feature type="domain" description="Aminoacyl-transfer RNA synthetases class-II family profile" evidence="7">
    <location>
        <begin position="242"/>
        <end position="560"/>
    </location>
</feature>
<dbReference type="Gene3D" id="2.40.50.140">
    <property type="entry name" value="Nucleic acid-binding proteins"/>
    <property type="match status" value="1"/>
</dbReference>
<dbReference type="InterPro" id="IPR045864">
    <property type="entry name" value="aa-tRNA-synth_II/BPL/LPL"/>
</dbReference>
<keyword evidence="2" id="KW-0547">Nucleotide-binding</keyword>
<dbReference type="PROSITE" id="PS50862">
    <property type="entry name" value="AA_TRNA_LIGASE_II"/>
    <property type="match status" value="1"/>
</dbReference>
<protein>
    <recommendedName>
        <fullName evidence="5">Lysyl-tRNA synthetase</fullName>
    </recommendedName>
</protein>
<evidence type="ECO:0000313" key="8">
    <source>
        <dbReference type="EMBL" id="KAG9235433.1"/>
    </source>
</evidence>